<dbReference type="Gene3D" id="1.10.10.10">
    <property type="entry name" value="Winged helix-like DNA-binding domain superfamily/Winged helix DNA-binding domain"/>
    <property type="match status" value="1"/>
</dbReference>
<dbReference type="SMART" id="SM00862">
    <property type="entry name" value="Trans_reg_C"/>
    <property type="match status" value="1"/>
</dbReference>
<evidence type="ECO:0000259" key="7">
    <source>
        <dbReference type="PROSITE" id="PS51755"/>
    </source>
</evidence>
<feature type="DNA-binding region" description="OmpR/PhoB-type" evidence="6">
    <location>
        <begin position="1"/>
        <end position="99"/>
    </location>
</feature>
<evidence type="ECO:0000256" key="1">
    <source>
        <dbReference type="ARBA" id="ARBA00005820"/>
    </source>
</evidence>
<dbReference type="SUPFAM" id="SSF46894">
    <property type="entry name" value="C-terminal effector domain of the bipartite response regulators"/>
    <property type="match status" value="1"/>
</dbReference>
<organism evidence="8 9">
    <name type="scientific">Streptomyces flavochromogenes</name>
    <dbReference type="NCBI Taxonomy" id="68199"/>
    <lineage>
        <taxon>Bacteria</taxon>
        <taxon>Bacillati</taxon>
        <taxon>Actinomycetota</taxon>
        <taxon>Actinomycetes</taxon>
        <taxon>Kitasatosporales</taxon>
        <taxon>Streptomycetaceae</taxon>
        <taxon>Streptomyces</taxon>
    </lineage>
</organism>
<feature type="domain" description="OmpR/PhoB-type" evidence="7">
    <location>
        <begin position="1"/>
        <end position="99"/>
    </location>
</feature>
<dbReference type="InterPro" id="IPR005158">
    <property type="entry name" value="BTAD"/>
</dbReference>
<evidence type="ECO:0000256" key="6">
    <source>
        <dbReference type="PROSITE-ProRule" id="PRU01091"/>
    </source>
</evidence>
<keyword evidence="9" id="KW-1185">Reference proteome</keyword>
<dbReference type="InterPro" id="IPR001867">
    <property type="entry name" value="OmpR/PhoB-type_DNA-bd"/>
</dbReference>
<accession>A0ABW6Y0W4</accession>
<dbReference type="InterPro" id="IPR016032">
    <property type="entry name" value="Sig_transdc_resp-reg_C-effctor"/>
</dbReference>
<dbReference type="Pfam" id="PF00486">
    <property type="entry name" value="Trans_reg_C"/>
    <property type="match status" value="1"/>
</dbReference>
<proteinExistence type="inferred from homology"/>
<dbReference type="RefSeq" id="WP_030326275.1">
    <property type="nucleotide sequence ID" value="NZ_JBIBDZ010000014.1"/>
</dbReference>
<keyword evidence="5" id="KW-0804">Transcription</keyword>
<keyword evidence="4 6" id="KW-0238">DNA-binding</keyword>
<dbReference type="Proteomes" id="UP001602370">
    <property type="component" value="Unassembled WGS sequence"/>
</dbReference>
<evidence type="ECO:0000256" key="5">
    <source>
        <dbReference type="ARBA" id="ARBA00023163"/>
    </source>
</evidence>
<evidence type="ECO:0000313" key="8">
    <source>
        <dbReference type="EMBL" id="MFF5923432.1"/>
    </source>
</evidence>
<dbReference type="Gene3D" id="1.25.40.10">
    <property type="entry name" value="Tetratricopeptide repeat domain"/>
    <property type="match status" value="1"/>
</dbReference>
<dbReference type="InterPro" id="IPR036388">
    <property type="entry name" value="WH-like_DNA-bd_sf"/>
</dbReference>
<dbReference type="InterPro" id="IPR051677">
    <property type="entry name" value="AfsR-DnrI-RedD_regulator"/>
</dbReference>
<dbReference type="Pfam" id="PF03704">
    <property type="entry name" value="BTAD"/>
    <property type="match status" value="1"/>
</dbReference>
<keyword evidence="2" id="KW-0902">Two-component regulatory system</keyword>
<reference evidence="8 9" key="1">
    <citation type="submission" date="2024-10" db="EMBL/GenBank/DDBJ databases">
        <title>The Natural Products Discovery Center: Release of the First 8490 Sequenced Strains for Exploring Actinobacteria Biosynthetic Diversity.</title>
        <authorList>
            <person name="Kalkreuter E."/>
            <person name="Kautsar S.A."/>
            <person name="Yang D."/>
            <person name="Bader C.D."/>
            <person name="Teijaro C.N."/>
            <person name="Fluegel L."/>
            <person name="Davis C.M."/>
            <person name="Simpson J.R."/>
            <person name="Lauterbach L."/>
            <person name="Steele A.D."/>
            <person name="Gui C."/>
            <person name="Meng S."/>
            <person name="Li G."/>
            <person name="Viehrig K."/>
            <person name="Ye F."/>
            <person name="Su P."/>
            <person name="Kiefer A.F."/>
            <person name="Nichols A."/>
            <person name="Cepeda A.J."/>
            <person name="Yan W."/>
            <person name="Fan B."/>
            <person name="Jiang Y."/>
            <person name="Adhikari A."/>
            <person name="Zheng C.-J."/>
            <person name="Schuster L."/>
            <person name="Cowan T.M."/>
            <person name="Smanski M.J."/>
            <person name="Chevrette M.G."/>
            <person name="De Carvalho L.P.S."/>
            <person name="Shen B."/>
        </authorList>
    </citation>
    <scope>NUCLEOTIDE SEQUENCE [LARGE SCALE GENOMIC DNA]</scope>
    <source>
        <strain evidence="8 9">NPDC012605</strain>
    </source>
</reference>
<evidence type="ECO:0000256" key="2">
    <source>
        <dbReference type="ARBA" id="ARBA00023012"/>
    </source>
</evidence>
<dbReference type="EMBL" id="JBIBDZ010000014">
    <property type="protein sequence ID" value="MFF5923432.1"/>
    <property type="molecule type" value="Genomic_DNA"/>
</dbReference>
<dbReference type="SMART" id="SM01043">
    <property type="entry name" value="BTAD"/>
    <property type="match status" value="1"/>
</dbReference>
<sequence length="291" mass="31275">MKIRILGPLHAETAGVPVVPSAAKTRQILALLALHPGRPVPVATLKEELWGPLPPCSAHSTLQTYILRLRRALAAALGGPYGSEGTTGTASGSTGATGPARARDLLATGHDGYLLRIADEDVDALAFQRAAQSGHTAFAEGDSARAARLLREALALWQGPALVDVRAGAALRIHAARLEESRLLAVERRLDAELRLGLHGELLAELVELTRLHPANERLHAQAMVAFYRAGRQSEALQLYRGLRRRLVEELGLEPAPQLQRLHQAMLSVDPRLDTPAHGGRPTPTFDLYAA</sequence>
<dbReference type="PROSITE" id="PS51755">
    <property type="entry name" value="OMPR_PHOB"/>
    <property type="match status" value="1"/>
</dbReference>
<evidence type="ECO:0000256" key="4">
    <source>
        <dbReference type="ARBA" id="ARBA00023125"/>
    </source>
</evidence>
<comment type="similarity">
    <text evidence="1">Belongs to the AfsR/DnrI/RedD regulatory family.</text>
</comment>
<dbReference type="PANTHER" id="PTHR35807">
    <property type="entry name" value="TRANSCRIPTIONAL REGULATOR REDD-RELATED"/>
    <property type="match status" value="1"/>
</dbReference>
<dbReference type="CDD" id="cd15831">
    <property type="entry name" value="BTAD"/>
    <property type="match status" value="1"/>
</dbReference>
<dbReference type="InterPro" id="IPR011990">
    <property type="entry name" value="TPR-like_helical_dom_sf"/>
</dbReference>
<evidence type="ECO:0000256" key="3">
    <source>
        <dbReference type="ARBA" id="ARBA00023015"/>
    </source>
</evidence>
<comment type="caution">
    <text evidence="8">The sequence shown here is derived from an EMBL/GenBank/DDBJ whole genome shotgun (WGS) entry which is preliminary data.</text>
</comment>
<dbReference type="PANTHER" id="PTHR35807:SF1">
    <property type="entry name" value="TRANSCRIPTIONAL REGULATOR REDD"/>
    <property type="match status" value="1"/>
</dbReference>
<dbReference type="SUPFAM" id="SSF48452">
    <property type="entry name" value="TPR-like"/>
    <property type="match status" value="1"/>
</dbReference>
<name>A0ABW6Y0W4_9ACTN</name>
<evidence type="ECO:0000313" key="9">
    <source>
        <dbReference type="Proteomes" id="UP001602370"/>
    </source>
</evidence>
<keyword evidence="3" id="KW-0805">Transcription regulation</keyword>
<protein>
    <submittedName>
        <fullName evidence="8">BTAD domain-containing putative transcriptional regulator</fullName>
    </submittedName>
</protein>
<gene>
    <name evidence="8" type="ORF">ACFY8C_34720</name>
</gene>